<dbReference type="AlphaFoldDB" id="A0A1T4JX51"/>
<evidence type="ECO:0000313" key="8">
    <source>
        <dbReference type="EMBL" id="SJZ34605.1"/>
    </source>
</evidence>
<dbReference type="InterPro" id="IPR014606">
    <property type="entry name" value="Heptose_7-P_kinase"/>
</dbReference>
<dbReference type="InterPro" id="IPR006204">
    <property type="entry name" value="GHMP_kinase_N_dom"/>
</dbReference>
<dbReference type="GO" id="GO:0050201">
    <property type="term" value="F:fucokinase activity"/>
    <property type="evidence" value="ECO:0007669"/>
    <property type="project" value="TreeGrafter"/>
</dbReference>
<organism evidence="8 9">
    <name type="scientific">Trichlorobacter thiogenes</name>
    <dbReference type="NCBI Taxonomy" id="115783"/>
    <lineage>
        <taxon>Bacteria</taxon>
        <taxon>Pseudomonadati</taxon>
        <taxon>Thermodesulfobacteriota</taxon>
        <taxon>Desulfuromonadia</taxon>
        <taxon>Geobacterales</taxon>
        <taxon>Geobacteraceae</taxon>
        <taxon>Trichlorobacter</taxon>
    </lineage>
</organism>
<sequence>MIITRTPFRISFFGGGTDFPLWYRENGGSVLSTSIDKFCYVSLRKLPPFFDYRHKTVFFSKQEAFNNIDEIQHPSVRETYRFMEVQEGLVMQHDGDLPSHSGLGSSSAFTVGLLHALYALQGKMASKKRLALEAIHIEQDMIKEAVGSQDQVASAFGGLNRIEFSPQNIEVRPFTIAAEKSSYLQSCLVLFFTGFARFAAQIEEDKLRQLDNKKHELSLMQSIVDVASSVLDGDIEQYNEFGKLMHESWMLKKRLSSKVTTQFIDDVYEQGLRSGALGGKILGAGGGGFILFFVLPEHREKLVSDLSSLLYVPFRFDTLGSQVIYFTEE</sequence>
<dbReference type="InterPro" id="IPR020568">
    <property type="entry name" value="Ribosomal_Su5_D2-typ_SF"/>
</dbReference>
<dbReference type="OrthoDB" id="9812992at2"/>
<name>A0A1T4JX51_9BACT</name>
<proteinExistence type="inferred from homology"/>
<dbReference type="InterPro" id="IPR052203">
    <property type="entry name" value="GHMP_Kinase-Related"/>
</dbReference>
<dbReference type="Pfam" id="PF08544">
    <property type="entry name" value="GHMP_kinases_C"/>
    <property type="match status" value="1"/>
</dbReference>
<keyword evidence="9" id="KW-1185">Reference proteome</keyword>
<dbReference type="Gene3D" id="3.30.230.120">
    <property type="match status" value="1"/>
</dbReference>
<gene>
    <name evidence="8" type="ORF">SAMN02745119_00130</name>
</gene>
<dbReference type="Pfam" id="PF00288">
    <property type="entry name" value="GHMP_kinases_N"/>
    <property type="match status" value="1"/>
</dbReference>
<keyword evidence="3 8" id="KW-0418">Kinase</keyword>
<protein>
    <submittedName>
        <fullName evidence="8">D-glycero-alpha-D-manno-heptose-7-phosphate kinase</fullName>
    </submittedName>
</protein>
<dbReference type="GO" id="GO:0042352">
    <property type="term" value="P:GDP-L-fucose salvage"/>
    <property type="evidence" value="ECO:0007669"/>
    <property type="project" value="TreeGrafter"/>
</dbReference>
<dbReference type="InterPro" id="IPR036554">
    <property type="entry name" value="GHMP_kinase_C_sf"/>
</dbReference>
<dbReference type="PRINTS" id="PR00960">
    <property type="entry name" value="LMBPPROTEIN"/>
</dbReference>
<dbReference type="EMBL" id="FUWR01000001">
    <property type="protein sequence ID" value="SJZ34605.1"/>
    <property type="molecule type" value="Genomic_DNA"/>
</dbReference>
<reference evidence="9" key="1">
    <citation type="submission" date="2017-02" db="EMBL/GenBank/DDBJ databases">
        <authorList>
            <person name="Varghese N."/>
            <person name="Submissions S."/>
        </authorList>
    </citation>
    <scope>NUCLEOTIDE SEQUENCE [LARGE SCALE GENOMIC DNA]</scope>
    <source>
        <strain evidence="9">ATCC BAA-34</strain>
    </source>
</reference>
<feature type="domain" description="GHMP kinase N-terminal" evidence="6">
    <location>
        <begin position="87"/>
        <end position="158"/>
    </location>
</feature>
<dbReference type="PANTHER" id="PTHR32463:SF0">
    <property type="entry name" value="L-FUCOSE KINASE"/>
    <property type="match status" value="1"/>
</dbReference>
<evidence type="ECO:0000256" key="2">
    <source>
        <dbReference type="ARBA" id="ARBA00022741"/>
    </source>
</evidence>
<accession>A0A1T4JX51</accession>
<evidence type="ECO:0000256" key="4">
    <source>
        <dbReference type="ARBA" id="ARBA00022840"/>
    </source>
</evidence>
<dbReference type="PIRSF" id="PIRSF036406">
    <property type="entry name" value="Hept_kin"/>
    <property type="match status" value="1"/>
</dbReference>
<dbReference type="STRING" id="115783.SAMN02745119_00130"/>
<dbReference type="RefSeq" id="WP_078788447.1">
    <property type="nucleotide sequence ID" value="NZ_FUWR01000001.1"/>
</dbReference>
<dbReference type="PANTHER" id="PTHR32463">
    <property type="entry name" value="L-FUCOSE KINASE"/>
    <property type="match status" value="1"/>
</dbReference>
<evidence type="ECO:0000256" key="5">
    <source>
        <dbReference type="ARBA" id="ARBA00038121"/>
    </source>
</evidence>
<keyword evidence="1" id="KW-0808">Transferase</keyword>
<dbReference type="SUPFAM" id="SSF54211">
    <property type="entry name" value="Ribosomal protein S5 domain 2-like"/>
    <property type="match status" value="1"/>
</dbReference>
<dbReference type="Proteomes" id="UP000190102">
    <property type="component" value="Unassembled WGS sequence"/>
</dbReference>
<keyword evidence="2" id="KW-0547">Nucleotide-binding</keyword>
<evidence type="ECO:0000259" key="7">
    <source>
        <dbReference type="Pfam" id="PF08544"/>
    </source>
</evidence>
<dbReference type="InterPro" id="IPR001174">
    <property type="entry name" value="HddA/FKP"/>
</dbReference>
<feature type="domain" description="GHMP kinase C-terminal" evidence="7">
    <location>
        <begin position="238"/>
        <end position="308"/>
    </location>
</feature>
<comment type="similarity">
    <text evidence="5">Belongs to the GHMP kinase family.</text>
</comment>
<evidence type="ECO:0000256" key="1">
    <source>
        <dbReference type="ARBA" id="ARBA00022679"/>
    </source>
</evidence>
<dbReference type="InterPro" id="IPR013750">
    <property type="entry name" value="GHMP_kinase_C_dom"/>
</dbReference>
<evidence type="ECO:0000259" key="6">
    <source>
        <dbReference type="Pfam" id="PF00288"/>
    </source>
</evidence>
<keyword evidence="4" id="KW-0067">ATP-binding</keyword>
<dbReference type="SUPFAM" id="SSF55060">
    <property type="entry name" value="GHMP Kinase, C-terminal domain"/>
    <property type="match status" value="1"/>
</dbReference>
<evidence type="ECO:0000256" key="3">
    <source>
        <dbReference type="ARBA" id="ARBA00022777"/>
    </source>
</evidence>
<dbReference type="GO" id="GO:0005524">
    <property type="term" value="F:ATP binding"/>
    <property type="evidence" value="ECO:0007669"/>
    <property type="project" value="UniProtKB-KW"/>
</dbReference>
<evidence type="ECO:0000313" key="9">
    <source>
        <dbReference type="Proteomes" id="UP000190102"/>
    </source>
</evidence>